<gene>
    <name evidence="2" type="ORF">LX76_01883</name>
</gene>
<dbReference type="EMBL" id="QKZS01000005">
    <property type="protein sequence ID" value="PZX54239.1"/>
    <property type="molecule type" value="Genomic_DNA"/>
</dbReference>
<evidence type="ECO:0000313" key="3">
    <source>
        <dbReference type="Proteomes" id="UP000249538"/>
    </source>
</evidence>
<reference evidence="2 3" key="1">
    <citation type="submission" date="2018-06" db="EMBL/GenBank/DDBJ databases">
        <title>Genomic Encyclopedia of Archaeal and Bacterial Type Strains, Phase II (KMG-II): from individual species to whole genera.</title>
        <authorList>
            <person name="Goeker M."/>
        </authorList>
    </citation>
    <scope>NUCLEOTIDE SEQUENCE [LARGE SCALE GENOMIC DNA]</scope>
    <source>
        <strain evidence="2 3">DSM 18774</strain>
    </source>
</reference>
<name>A0A2W7RIK8_9RHOB</name>
<accession>A0A2W7RIK8</accession>
<evidence type="ECO:0000313" key="2">
    <source>
        <dbReference type="EMBL" id="PZX54239.1"/>
    </source>
</evidence>
<organism evidence="2 3">
    <name type="scientific">Cereibacter changlensis</name>
    <dbReference type="NCBI Taxonomy" id="402884"/>
    <lineage>
        <taxon>Bacteria</taxon>
        <taxon>Pseudomonadati</taxon>
        <taxon>Pseudomonadota</taxon>
        <taxon>Alphaproteobacteria</taxon>
        <taxon>Rhodobacterales</taxon>
        <taxon>Paracoccaceae</taxon>
        <taxon>Cereibacter</taxon>
    </lineage>
</organism>
<protein>
    <submittedName>
        <fullName evidence="2">Uncharacterized protein</fullName>
    </submittedName>
</protein>
<feature type="region of interest" description="Disordered" evidence="1">
    <location>
        <begin position="1"/>
        <end position="21"/>
    </location>
</feature>
<evidence type="ECO:0000256" key="1">
    <source>
        <dbReference type="SAM" id="MobiDB-lite"/>
    </source>
</evidence>
<sequence length="58" mass="6243">MDLPACRDGKARRGRDREDRIGGIGGDEGACRAIGFARRRGRQAGTNAFSRVKIGPTL</sequence>
<proteinExistence type="predicted"/>
<dbReference type="AlphaFoldDB" id="A0A2W7RIK8"/>
<comment type="caution">
    <text evidence="2">The sequence shown here is derived from an EMBL/GenBank/DDBJ whole genome shotgun (WGS) entry which is preliminary data.</text>
</comment>
<dbReference type="Proteomes" id="UP000249538">
    <property type="component" value="Unassembled WGS sequence"/>
</dbReference>